<protein>
    <submittedName>
        <fullName evidence="1">Uncharacterized protein</fullName>
    </submittedName>
</protein>
<evidence type="ECO:0000313" key="1">
    <source>
        <dbReference type="EMBL" id="CDS05328.1"/>
    </source>
</evidence>
<dbReference type="EMBL" id="LK023316">
    <property type="protein sequence ID" value="CDS05328.1"/>
    <property type="molecule type" value="Genomic_DNA"/>
</dbReference>
<name>A0A077WE15_9FUNG</name>
<organism evidence="1">
    <name type="scientific">Lichtheimia ramosa</name>
    <dbReference type="NCBI Taxonomy" id="688394"/>
    <lineage>
        <taxon>Eukaryota</taxon>
        <taxon>Fungi</taxon>
        <taxon>Fungi incertae sedis</taxon>
        <taxon>Mucoromycota</taxon>
        <taxon>Mucoromycotina</taxon>
        <taxon>Mucoromycetes</taxon>
        <taxon>Mucorales</taxon>
        <taxon>Lichtheimiaceae</taxon>
        <taxon>Lichtheimia</taxon>
    </lineage>
</organism>
<accession>A0A077WE15</accession>
<dbReference type="AlphaFoldDB" id="A0A077WE15"/>
<reference evidence="1" key="1">
    <citation type="journal article" date="2014" name="Genome Announc.">
        <title>De novo whole-genome sequence and genome annotation of Lichtheimia ramosa.</title>
        <authorList>
            <person name="Linde J."/>
            <person name="Schwartze V."/>
            <person name="Binder U."/>
            <person name="Lass-Florl C."/>
            <person name="Voigt K."/>
            <person name="Horn F."/>
        </authorList>
    </citation>
    <scope>NUCLEOTIDE SEQUENCE</scope>
    <source>
        <strain evidence="1">JMRC FSU:6197</strain>
    </source>
</reference>
<sequence length="92" mass="10447">MPIFFWQPRSKHIEPEVCHQGEKPPQTFLTPIGKTGTPMAFSNYVVTTQKYLNDPMRITSTPDVLGHFHDPMSLHCKGRRPPSSYDFTNTGA</sequence>
<proteinExistence type="predicted"/>
<dbReference type="OrthoDB" id="2355621at2759"/>
<gene>
    <name evidence="1" type="ORF">LRAMOSA07857</name>
</gene>